<dbReference type="Gene3D" id="3.90.1150.10">
    <property type="entry name" value="Aspartate Aminotransferase, domain 1"/>
    <property type="match status" value="1"/>
</dbReference>
<dbReference type="RefSeq" id="WP_058493866.1">
    <property type="nucleotide sequence ID" value="NZ_CBCRUR010000022.1"/>
</dbReference>
<name>A0A0W1A6A5_9GAMM</name>
<dbReference type="AlphaFoldDB" id="A0A0W1A6A5"/>
<evidence type="ECO:0000259" key="4">
    <source>
        <dbReference type="Pfam" id="PF00155"/>
    </source>
</evidence>
<comment type="cofactor">
    <cofactor evidence="1">
        <name>pyridoxal 5'-phosphate</name>
        <dbReference type="ChEBI" id="CHEBI:597326"/>
    </cofactor>
</comment>
<comment type="caution">
    <text evidence="5">The sequence shown here is derived from an EMBL/GenBank/DDBJ whole genome shotgun (WGS) entry which is preliminary data.</text>
</comment>
<accession>A0A0W1A6A5</accession>
<proteinExistence type="predicted"/>
<dbReference type="Proteomes" id="UP000054662">
    <property type="component" value="Unassembled WGS sequence"/>
</dbReference>
<dbReference type="GO" id="GO:0009102">
    <property type="term" value="P:biotin biosynthetic process"/>
    <property type="evidence" value="ECO:0007669"/>
    <property type="project" value="TreeGrafter"/>
</dbReference>
<sequence>MTLDLRIQEYTESLQAQNLLRVRQIAHHGHTEFIHFDTNDYLSLTTDQGIAKAYQDGYTTYPTGSGGSMLLNGYHHVHHELEQAFATLLGVDECILFSSGYAANLAIASLLGKIGAACIVDKAIHASVYDGLTLSKVHCTRYLHNDVDDLERKLKSNPHESVIITEGIFSMSGQLAPLSSIAKIGEHYNSVVLVDEAHSFGILGAQGRGAVAHYGLTQNKVPLRIIPFGKALASQGALIAGQKSWINGLLQAARSLIYSTALSPALGYGLLKTLEVVVRADDRRAKLNQLTAYFKEKARNSPFRWGNSSSPIQQLQLGCPKLALHYSNELKKAGLCCSPVRSPTVSPKQTGLRIILNFDHQEEHINRLFKALDRIYESTHH</sequence>
<dbReference type="InterPro" id="IPR015424">
    <property type="entry name" value="PyrdxlP-dep_Trfase"/>
</dbReference>
<dbReference type="STRING" id="45076.Lwor_2104"/>
<organism evidence="5 6">
    <name type="scientific">Legionella worsleiensis</name>
    <dbReference type="NCBI Taxonomy" id="45076"/>
    <lineage>
        <taxon>Bacteria</taxon>
        <taxon>Pseudomonadati</taxon>
        <taxon>Pseudomonadota</taxon>
        <taxon>Gammaproteobacteria</taxon>
        <taxon>Legionellales</taxon>
        <taxon>Legionellaceae</taxon>
        <taxon>Legionella</taxon>
    </lineage>
</organism>
<dbReference type="InterPro" id="IPR004839">
    <property type="entry name" value="Aminotransferase_I/II_large"/>
</dbReference>
<reference evidence="5 6" key="1">
    <citation type="submission" date="2015-11" db="EMBL/GenBank/DDBJ databases">
        <title>Genomic analysis of 38 Legionella species identifies large and diverse effector repertoires.</title>
        <authorList>
            <person name="Burstein D."/>
            <person name="Amaro F."/>
            <person name="Zusman T."/>
            <person name="Lifshitz Z."/>
            <person name="Cohen O."/>
            <person name="Gilbert J.A."/>
            <person name="Pupko T."/>
            <person name="Shuman H.A."/>
            <person name="Segal G."/>
        </authorList>
    </citation>
    <scope>NUCLEOTIDE SEQUENCE [LARGE SCALE GENOMIC DNA]</scope>
    <source>
        <strain evidence="5 6">ATCC 49508</strain>
    </source>
</reference>
<dbReference type="OrthoDB" id="9807157at2"/>
<protein>
    <submittedName>
        <fullName evidence="5">8-amino-7-oxononanoate synthase</fullName>
        <ecNumber evidence="5">2.3.1.47</ecNumber>
    </submittedName>
</protein>
<dbReference type="PATRIC" id="fig|45076.6.peg.2304"/>
<dbReference type="EC" id="2.3.1.47" evidence="5"/>
<evidence type="ECO:0000256" key="3">
    <source>
        <dbReference type="ARBA" id="ARBA00022898"/>
    </source>
</evidence>
<dbReference type="Pfam" id="PF00155">
    <property type="entry name" value="Aminotran_1_2"/>
    <property type="match status" value="1"/>
</dbReference>
<dbReference type="EMBL" id="LNZC01000027">
    <property type="protein sequence ID" value="KTD76879.1"/>
    <property type="molecule type" value="Genomic_DNA"/>
</dbReference>
<dbReference type="InterPro" id="IPR050087">
    <property type="entry name" value="AON_synthase_class-II"/>
</dbReference>
<evidence type="ECO:0000313" key="6">
    <source>
        <dbReference type="Proteomes" id="UP000054662"/>
    </source>
</evidence>
<dbReference type="Gene3D" id="3.40.640.10">
    <property type="entry name" value="Type I PLP-dependent aspartate aminotransferase-like (Major domain)"/>
    <property type="match status" value="1"/>
</dbReference>
<evidence type="ECO:0000256" key="1">
    <source>
        <dbReference type="ARBA" id="ARBA00001933"/>
    </source>
</evidence>
<feature type="domain" description="Aminotransferase class I/classII large" evidence="4">
    <location>
        <begin position="32"/>
        <end position="371"/>
    </location>
</feature>
<dbReference type="InterPro" id="IPR015422">
    <property type="entry name" value="PyrdxlP-dep_Trfase_small"/>
</dbReference>
<dbReference type="PANTHER" id="PTHR13693">
    <property type="entry name" value="CLASS II AMINOTRANSFERASE/8-AMINO-7-OXONONANOATE SYNTHASE"/>
    <property type="match status" value="1"/>
</dbReference>
<gene>
    <name evidence="5" type="primary">bioF</name>
    <name evidence="5" type="ORF">Lwor_2104</name>
</gene>
<dbReference type="InterPro" id="IPR015421">
    <property type="entry name" value="PyrdxlP-dep_Trfase_major"/>
</dbReference>
<dbReference type="GO" id="GO:0008710">
    <property type="term" value="F:8-amino-7-oxononanoate synthase activity"/>
    <property type="evidence" value="ECO:0007669"/>
    <property type="project" value="UniProtKB-EC"/>
</dbReference>
<keyword evidence="3" id="KW-0663">Pyridoxal phosphate</keyword>
<dbReference type="SUPFAM" id="SSF53383">
    <property type="entry name" value="PLP-dependent transferases"/>
    <property type="match status" value="1"/>
</dbReference>
<keyword evidence="2 5" id="KW-0808">Transferase</keyword>
<keyword evidence="6" id="KW-1185">Reference proteome</keyword>
<evidence type="ECO:0000313" key="5">
    <source>
        <dbReference type="EMBL" id="KTD76879.1"/>
    </source>
</evidence>
<keyword evidence="5" id="KW-0012">Acyltransferase</keyword>
<dbReference type="GO" id="GO:0030170">
    <property type="term" value="F:pyridoxal phosphate binding"/>
    <property type="evidence" value="ECO:0007669"/>
    <property type="project" value="InterPro"/>
</dbReference>
<evidence type="ECO:0000256" key="2">
    <source>
        <dbReference type="ARBA" id="ARBA00022679"/>
    </source>
</evidence>
<dbReference type="PANTHER" id="PTHR13693:SF100">
    <property type="entry name" value="8-AMINO-7-OXONONANOATE SYNTHASE"/>
    <property type="match status" value="1"/>
</dbReference>